<organism evidence="1 2">
    <name type="scientific">Haemophilus influenzae</name>
    <dbReference type="NCBI Taxonomy" id="727"/>
    <lineage>
        <taxon>Bacteria</taxon>
        <taxon>Pseudomonadati</taxon>
        <taxon>Pseudomonadota</taxon>
        <taxon>Gammaproteobacteria</taxon>
        <taxon>Pasteurellales</taxon>
        <taxon>Pasteurellaceae</taxon>
        <taxon>Haemophilus</taxon>
    </lineage>
</organism>
<evidence type="ECO:0000313" key="1">
    <source>
        <dbReference type="EMBL" id="KIS36117.1"/>
    </source>
</evidence>
<reference evidence="1 2" key="1">
    <citation type="submission" date="2014-05" db="EMBL/GenBank/DDBJ databases">
        <title>Methylome analysis of the phasevarions of Haemophilus influenzae.</title>
        <authorList>
            <person name="Atack J.M."/>
            <person name="Fox K.L."/>
            <person name="Power P.M."/>
            <person name="Clark T."/>
            <person name="Jurcisek J."/>
            <person name="Korlach J."/>
            <person name="Bakaletz L.O."/>
            <person name="Jennings M.P."/>
        </authorList>
    </citation>
    <scope>NUCLEOTIDE SEQUENCE [LARGE SCALE GENOMIC DNA]</scope>
    <source>
        <strain evidence="1 2">1209</strain>
    </source>
</reference>
<comment type="caution">
    <text evidence="1">The sequence shown here is derived from an EMBL/GenBank/DDBJ whole genome shotgun (WGS) entry which is preliminary data.</text>
</comment>
<dbReference type="EMBL" id="JMQP01000002">
    <property type="protein sequence ID" value="KIS36117.1"/>
    <property type="molecule type" value="Genomic_DNA"/>
</dbReference>
<accession>A0A158SZ23</accession>
<sequence length="31" mass="3679">MQFKILFLPKHLCVNDKFNKGRNSNLFLGKK</sequence>
<gene>
    <name evidence="1" type="ORF">NTHI1209_01757</name>
</gene>
<proteinExistence type="predicted"/>
<dbReference type="PATRIC" id="fig|727.582.peg.1595"/>
<dbReference type="AlphaFoldDB" id="A0A158SZ23"/>
<name>A0A158SZ23_HAEIF</name>
<protein>
    <submittedName>
        <fullName evidence="1">Uncharacterized protein</fullName>
    </submittedName>
</protein>
<evidence type="ECO:0000313" key="2">
    <source>
        <dbReference type="Proteomes" id="UP000050700"/>
    </source>
</evidence>
<dbReference type="Proteomes" id="UP000050700">
    <property type="component" value="Unassembled WGS sequence"/>
</dbReference>